<dbReference type="PANTHER" id="PTHR22916">
    <property type="entry name" value="GLYCOSYLTRANSFERASE"/>
    <property type="match status" value="1"/>
</dbReference>
<dbReference type="KEGG" id="saci:Sinac_2474"/>
<organism evidence="2 3">
    <name type="scientific">Singulisphaera acidiphila (strain ATCC BAA-1392 / DSM 18658 / VKM B-2454 / MOB10)</name>
    <dbReference type="NCBI Taxonomy" id="886293"/>
    <lineage>
        <taxon>Bacteria</taxon>
        <taxon>Pseudomonadati</taxon>
        <taxon>Planctomycetota</taxon>
        <taxon>Planctomycetia</taxon>
        <taxon>Isosphaerales</taxon>
        <taxon>Isosphaeraceae</taxon>
        <taxon>Singulisphaera</taxon>
    </lineage>
</organism>
<proteinExistence type="predicted"/>
<dbReference type="Pfam" id="PF00535">
    <property type="entry name" value="Glycos_transf_2"/>
    <property type="match status" value="1"/>
</dbReference>
<feature type="domain" description="Glycosyltransferase 2-like" evidence="1">
    <location>
        <begin position="4"/>
        <end position="125"/>
    </location>
</feature>
<reference evidence="2 3" key="1">
    <citation type="submission" date="2012-02" db="EMBL/GenBank/DDBJ databases">
        <title>Complete sequence of chromosome of Singulisphaera acidiphila DSM 18658.</title>
        <authorList>
            <consortium name="US DOE Joint Genome Institute (JGI-PGF)"/>
            <person name="Lucas S."/>
            <person name="Copeland A."/>
            <person name="Lapidus A."/>
            <person name="Glavina del Rio T."/>
            <person name="Dalin E."/>
            <person name="Tice H."/>
            <person name="Bruce D."/>
            <person name="Goodwin L."/>
            <person name="Pitluck S."/>
            <person name="Peters L."/>
            <person name="Ovchinnikova G."/>
            <person name="Chertkov O."/>
            <person name="Kyrpides N."/>
            <person name="Mavromatis K."/>
            <person name="Ivanova N."/>
            <person name="Brettin T."/>
            <person name="Detter J.C."/>
            <person name="Han C."/>
            <person name="Larimer F."/>
            <person name="Land M."/>
            <person name="Hauser L."/>
            <person name="Markowitz V."/>
            <person name="Cheng J.-F."/>
            <person name="Hugenholtz P."/>
            <person name="Woyke T."/>
            <person name="Wu D."/>
            <person name="Tindall B."/>
            <person name="Pomrenke H."/>
            <person name="Brambilla E."/>
            <person name="Klenk H.-P."/>
            <person name="Eisen J.A."/>
        </authorList>
    </citation>
    <scope>NUCLEOTIDE SEQUENCE [LARGE SCALE GENOMIC DNA]</scope>
    <source>
        <strain evidence="3">ATCC BAA-1392 / DSM 18658 / VKM B-2454 / MOB10</strain>
    </source>
</reference>
<dbReference type="InterPro" id="IPR001173">
    <property type="entry name" value="Glyco_trans_2-like"/>
</dbReference>
<keyword evidence="3" id="KW-1185">Reference proteome</keyword>
<dbReference type="EMBL" id="CP003364">
    <property type="protein sequence ID" value="AGA26783.1"/>
    <property type="molecule type" value="Genomic_DNA"/>
</dbReference>
<dbReference type="InterPro" id="IPR029044">
    <property type="entry name" value="Nucleotide-diphossugar_trans"/>
</dbReference>
<keyword evidence="2" id="KW-0808">Transferase</keyword>
<dbReference type="CDD" id="cd00761">
    <property type="entry name" value="Glyco_tranf_GTA_type"/>
    <property type="match status" value="1"/>
</dbReference>
<dbReference type="SUPFAM" id="SSF53448">
    <property type="entry name" value="Nucleotide-diphospho-sugar transferases"/>
    <property type="match status" value="1"/>
</dbReference>
<evidence type="ECO:0000259" key="1">
    <source>
        <dbReference type="Pfam" id="PF00535"/>
    </source>
</evidence>
<dbReference type="AlphaFoldDB" id="L0DD71"/>
<dbReference type="STRING" id="886293.Sinac_2474"/>
<dbReference type="eggNOG" id="COG1216">
    <property type="taxonomic scope" value="Bacteria"/>
</dbReference>
<name>L0DD71_SINAD</name>
<dbReference type="OrthoDB" id="9784574at2"/>
<sequence length="336" mass="37166">MRVSVVIPLYNKASYIRRALDSIRAQTFGEYEVIVVDDGSTDEGPVIVESVNDPRIRLISQANSGPGSARNRGIQQAKGEYVAFLDADDEWLPEFLARSVSLLDNLNPGVASVTSAYFNLPENQSSVPLWRGRGLVDGLYRAGPATSPESLSSVLAYMCPWSTVARTEVVRRWGGFFATGRCLFGEDSFLFLKMLLNETVAINLEPLVAYHREASALSLGYRAPRSIEPILSHANLVRTVCPDALREVLDEVLSRRAEKTACMLGYWGRWREARELRKQFRMGKSYSFLWSTMASVCASPLATPLGSAVRLLIALSRPFESRKHLPTSTVGGVATR</sequence>
<protein>
    <submittedName>
        <fullName evidence="2">Glycosyl transferase</fullName>
    </submittedName>
</protein>
<gene>
    <name evidence="2" type="ordered locus">Sinac_2474</name>
</gene>
<evidence type="ECO:0000313" key="3">
    <source>
        <dbReference type="Proteomes" id="UP000010798"/>
    </source>
</evidence>
<dbReference type="RefSeq" id="WP_015245935.1">
    <property type="nucleotide sequence ID" value="NC_019892.1"/>
</dbReference>
<dbReference type="PANTHER" id="PTHR22916:SF3">
    <property type="entry name" value="UDP-GLCNAC:BETAGAL BETA-1,3-N-ACETYLGLUCOSAMINYLTRANSFERASE-LIKE PROTEIN 1"/>
    <property type="match status" value="1"/>
</dbReference>
<evidence type="ECO:0000313" key="2">
    <source>
        <dbReference type="EMBL" id="AGA26783.1"/>
    </source>
</evidence>
<dbReference type="Proteomes" id="UP000010798">
    <property type="component" value="Chromosome"/>
</dbReference>
<dbReference type="Gene3D" id="3.90.550.10">
    <property type="entry name" value="Spore Coat Polysaccharide Biosynthesis Protein SpsA, Chain A"/>
    <property type="match status" value="1"/>
</dbReference>
<dbReference type="HOGENOM" id="CLU_025996_0_0_0"/>
<accession>L0DD71</accession>
<dbReference type="GO" id="GO:0016758">
    <property type="term" value="F:hexosyltransferase activity"/>
    <property type="evidence" value="ECO:0007669"/>
    <property type="project" value="UniProtKB-ARBA"/>
</dbReference>